<keyword evidence="2" id="KW-0732">Signal</keyword>
<dbReference type="OrthoDB" id="8448076at2"/>
<organism evidence="3 4">
    <name type="scientific">Limimaricola pyoseonensis</name>
    <dbReference type="NCBI Taxonomy" id="521013"/>
    <lineage>
        <taxon>Bacteria</taxon>
        <taxon>Pseudomonadati</taxon>
        <taxon>Pseudomonadota</taxon>
        <taxon>Alphaproteobacteria</taxon>
        <taxon>Rhodobacterales</taxon>
        <taxon>Paracoccaceae</taxon>
        <taxon>Limimaricola</taxon>
    </lineage>
</organism>
<feature type="chain" id="PRO_5011511993" description="Microcystin-dependent protein" evidence="2">
    <location>
        <begin position="36"/>
        <end position="229"/>
    </location>
</feature>
<reference evidence="4" key="1">
    <citation type="submission" date="2016-10" db="EMBL/GenBank/DDBJ databases">
        <authorList>
            <person name="Varghese N."/>
            <person name="Submissions S."/>
        </authorList>
    </citation>
    <scope>NUCLEOTIDE SEQUENCE [LARGE SCALE GENOMIC DNA]</scope>
    <source>
        <strain evidence="4">DSM 21424</strain>
    </source>
</reference>
<keyword evidence="4" id="KW-1185">Reference proteome</keyword>
<evidence type="ECO:0008006" key="5">
    <source>
        <dbReference type="Google" id="ProtNLM"/>
    </source>
</evidence>
<dbReference type="AlphaFoldDB" id="A0A1G7GD26"/>
<dbReference type="RefSeq" id="WP_131802644.1">
    <property type="nucleotide sequence ID" value="NZ_FNAT01000004.1"/>
</dbReference>
<gene>
    <name evidence="3" type="ORF">SAMN04488567_2845</name>
</gene>
<evidence type="ECO:0000256" key="1">
    <source>
        <dbReference type="SAM" id="Coils"/>
    </source>
</evidence>
<accession>A0A1G7GD26</accession>
<dbReference type="EMBL" id="FNAT01000004">
    <property type="protein sequence ID" value="SDE86034.1"/>
    <property type="molecule type" value="Genomic_DNA"/>
</dbReference>
<proteinExistence type="predicted"/>
<evidence type="ECO:0000256" key="2">
    <source>
        <dbReference type="SAM" id="SignalP"/>
    </source>
</evidence>
<feature type="signal peptide" evidence="2">
    <location>
        <begin position="1"/>
        <end position="35"/>
    </location>
</feature>
<name>A0A1G7GD26_9RHOB</name>
<sequence>MSISAQRTPFIGQQTTVKALALLATSFAFVGGAGAQPSTGLDDAVRLLIDKVESIDSDIEKLQTEVELLQNSKIARGAVVYFRDTECPNDSWRPYDNARGRYIVSLTENGVLGATIGEPLTDKEQRRVVGRHDHGLSTADNHVHGVSTTGIHSHEYRSTDNGPLHDNGSNFIGGAGRFGQVGTKTSGGDGNHQHNIAAAGAHGHSVAAAGKDIGTSAPYIQLLACEKIR</sequence>
<feature type="coiled-coil region" evidence="1">
    <location>
        <begin position="45"/>
        <end position="72"/>
    </location>
</feature>
<evidence type="ECO:0000313" key="3">
    <source>
        <dbReference type="EMBL" id="SDE86034.1"/>
    </source>
</evidence>
<protein>
    <recommendedName>
        <fullName evidence="5">Microcystin-dependent protein</fullName>
    </recommendedName>
</protein>
<dbReference type="Proteomes" id="UP000198922">
    <property type="component" value="Unassembled WGS sequence"/>
</dbReference>
<evidence type="ECO:0000313" key="4">
    <source>
        <dbReference type="Proteomes" id="UP000198922"/>
    </source>
</evidence>
<keyword evidence="1" id="KW-0175">Coiled coil</keyword>